<dbReference type="OrthoDB" id="2752464at2759"/>
<reference evidence="1" key="1">
    <citation type="submission" date="2019-01" db="EMBL/GenBank/DDBJ databases">
        <title>Draft genome sequences of three monokaryotic isolates of the white-rot basidiomycete fungus Dichomitus squalens.</title>
        <authorList>
            <consortium name="DOE Joint Genome Institute"/>
            <person name="Lopez S.C."/>
            <person name="Andreopoulos B."/>
            <person name="Pangilinan J."/>
            <person name="Lipzen A."/>
            <person name="Riley R."/>
            <person name="Ahrendt S."/>
            <person name="Ng V."/>
            <person name="Barry K."/>
            <person name="Daum C."/>
            <person name="Grigoriev I.V."/>
            <person name="Hilden K.S."/>
            <person name="Makela M.R."/>
            <person name="de Vries R.P."/>
        </authorList>
    </citation>
    <scope>NUCLEOTIDE SEQUENCE [LARGE SCALE GENOMIC DNA]</scope>
    <source>
        <strain evidence="1">OM18370.1</strain>
    </source>
</reference>
<dbReference type="Gene3D" id="3.80.10.10">
    <property type="entry name" value="Ribonuclease Inhibitor"/>
    <property type="match status" value="1"/>
</dbReference>
<dbReference type="EMBL" id="ML143463">
    <property type="protein sequence ID" value="TBU25321.1"/>
    <property type="molecule type" value="Genomic_DNA"/>
</dbReference>
<name>A0A4Q9MHD6_9APHY</name>
<dbReference type="SUPFAM" id="SSF52047">
    <property type="entry name" value="RNI-like"/>
    <property type="match status" value="1"/>
</dbReference>
<dbReference type="InterPro" id="IPR032675">
    <property type="entry name" value="LRR_dom_sf"/>
</dbReference>
<organism evidence="1">
    <name type="scientific">Dichomitus squalens</name>
    <dbReference type="NCBI Taxonomy" id="114155"/>
    <lineage>
        <taxon>Eukaryota</taxon>
        <taxon>Fungi</taxon>
        <taxon>Dikarya</taxon>
        <taxon>Basidiomycota</taxon>
        <taxon>Agaricomycotina</taxon>
        <taxon>Agaricomycetes</taxon>
        <taxon>Polyporales</taxon>
        <taxon>Polyporaceae</taxon>
        <taxon>Dichomitus</taxon>
    </lineage>
</organism>
<dbReference type="AlphaFoldDB" id="A0A4Q9MHD6"/>
<sequence>MQMVLDACGFVGKHTQRKRSITLLTQNTPAQSTRKPYFAPPPPATQHTTLTPPITNARYPCHSPDDLVNGRMTTFLDNAVNAHSHTLEKLELVLPHTNIDPSPVYTHALCTNRIPALCSLRIWGFFPASATMSLSFRHLRHLSLRNFYRSLEDTLMSLEEFVGAISTCVELEELEVQRYHPALTVSEETLQSPIVTLPKLRKLTVADVPEFFPRLFSCLRVLPTVDVHLVALFHDPEYPRDGLEAFETFDLERHKECLPILDEVTEVTVATMNTNQEDYGLRIAGSRGEEGGSFLYDIRTTGSIELMEDVMHRCRLLEWAIQRLSKIFPGKECMRRFKGIGDFRDVKEPSWVALFQAYPLLEHLEVEGWGVNDASGLIFALRWLDNAREPGIVDVVCSKLKSISISGVLYTPELMSAARDTLMRRAKPSTQLALQLHMLACDDAAAYPSDARDDDIEFLRKQGVDAAIRVESLLDHLTRVALQCGVPVESVECDNES</sequence>
<dbReference type="Proteomes" id="UP000292957">
    <property type="component" value="Unassembled WGS sequence"/>
</dbReference>
<gene>
    <name evidence="1" type="ORF">BD311DRAFT_867543</name>
</gene>
<evidence type="ECO:0008006" key="2">
    <source>
        <dbReference type="Google" id="ProtNLM"/>
    </source>
</evidence>
<evidence type="ECO:0000313" key="1">
    <source>
        <dbReference type="EMBL" id="TBU25321.1"/>
    </source>
</evidence>
<proteinExistence type="predicted"/>
<protein>
    <recommendedName>
        <fullName evidence="2">F-box domain-containing protein</fullName>
    </recommendedName>
</protein>
<accession>A0A4Q9MHD6</accession>